<feature type="region of interest" description="Disordered" evidence="1">
    <location>
        <begin position="16"/>
        <end position="48"/>
    </location>
</feature>
<reference evidence="2" key="2">
    <citation type="journal article" date="2015" name="Fish Shellfish Immunol.">
        <title>Early steps in the European eel (Anguilla anguilla)-Vibrio vulnificus interaction in the gills: Role of the RtxA13 toxin.</title>
        <authorList>
            <person name="Callol A."/>
            <person name="Pajuelo D."/>
            <person name="Ebbesson L."/>
            <person name="Teles M."/>
            <person name="MacKenzie S."/>
            <person name="Amaro C."/>
        </authorList>
    </citation>
    <scope>NUCLEOTIDE SEQUENCE</scope>
</reference>
<sequence>MCFIASTIKSTTNIKSNKEAFHKSRRSQGKYSSCTHQRHRQKLKQTEK</sequence>
<dbReference type="EMBL" id="GBXM01080279">
    <property type="protein sequence ID" value="JAH28298.1"/>
    <property type="molecule type" value="Transcribed_RNA"/>
</dbReference>
<proteinExistence type="predicted"/>
<dbReference type="AlphaFoldDB" id="A0A0E9RJ00"/>
<name>A0A0E9RJ00_ANGAN</name>
<evidence type="ECO:0000256" key="1">
    <source>
        <dbReference type="SAM" id="MobiDB-lite"/>
    </source>
</evidence>
<organism evidence="2">
    <name type="scientific">Anguilla anguilla</name>
    <name type="common">European freshwater eel</name>
    <name type="synonym">Muraena anguilla</name>
    <dbReference type="NCBI Taxonomy" id="7936"/>
    <lineage>
        <taxon>Eukaryota</taxon>
        <taxon>Metazoa</taxon>
        <taxon>Chordata</taxon>
        <taxon>Craniata</taxon>
        <taxon>Vertebrata</taxon>
        <taxon>Euteleostomi</taxon>
        <taxon>Actinopterygii</taxon>
        <taxon>Neopterygii</taxon>
        <taxon>Teleostei</taxon>
        <taxon>Anguilliformes</taxon>
        <taxon>Anguillidae</taxon>
        <taxon>Anguilla</taxon>
    </lineage>
</organism>
<reference evidence="2" key="1">
    <citation type="submission" date="2014-11" db="EMBL/GenBank/DDBJ databases">
        <authorList>
            <person name="Amaro Gonzalez C."/>
        </authorList>
    </citation>
    <scope>NUCLEOTIDE SEQUENCE</scope>
</reference>
<protein>
    <submittedName>
        <fullName evidence="2">Uncharacterized protein</fullName>
    </submittedName>
</protein>
<accession>A0A0E9RJ00</accession>
<feature type="compositionally biased region" description="Basic residues" evidence="1">
    <location>
        <begin position="36"/>
        <end position="48"/>
    </location>
</feature>
<evidence type="ECO:0000313" key="2">
    <source>
        <dbReference type="EMBL" id="JAH28298.1"/>
    </source>
</evidence>